<reference evidence="6" key="1">
    <citation type="submission" date="2025-08" db="UniProtKB">
        <authorList>
            <consortium name="RefSeq"/>
        </authorList>
    </citation>
    <scope>IDENTIFICATION</scope>
    <source>
        <tissue evidence="6">Whole body</tissue>
    </source>
</reference>
<feature type="compositionally biased region" description="Acidic residues" evidence="3">
    <location>
        <begin position="215"/>
        <end position="225"/>
    </location>
</feature>
<gene>
    <name evidence="6" type="primary">LOC107071368</name>
</gene>
<comment type="cofactor">
    <cofactor evidence="1">
        <name>a divalent metal cation</name>
        <dbReference type="ChEBI" id="CHEBI:60240"/>
    </cofactor>
</comment>
<accession>A0ABM1J022</accession>
<evidence type="ECO:0000256" key="1">
    <source>
        <dbReference type="ARBA" id="ARBA00001968"/>
    </source>
</evidence>
<name>A0ABM1J022_POLDO</name>
<evidence type="ECO:0000256" key="3">
    <source>
        <dbReference type="SAM" id="MobiDB-lite"/>
    </source>
</evidence>
<dbReference type="Proteomes" id="UP000694924">
    <property type="component" value="Unplaced"/>
</dbReference>
<feature type="domain" description="DDE Tnp4" evidence="4">
    <location>
        <begin position="391"/>
        <end position="550"/>
    </location>
</feature>
<keyword evidence="5" id="KW-1185">Reference proteome</keyword>
<proteinExistence type="predicted"/>
<protein>
    <submittedName>
        <fullName evidence="6">Uncharacterized protein LOC107071368</fullName>
    </submittedName>
</protein>
<dbReference type="GeneID" id="107071368"/>
<dbReference type="RefSeq" id="XP_015185809.1">
    <property type="nucleotide sequence ID" value="XM_015330323.1"/>
</dbReference>
<sequence>MNIIKNSGIKNDKIKNSDVNLISEDYAKKLELKGAYLHALALLMDDNLVTQESPALITPSMIKMGKVIHRLIVTMSKAKQVKSKNGQISNDESDKEKENMLRVIKRKDSLSVTVYPEISICNIPKKSAVNKIKKKNPLNKVEDKNSLNKVARLNSKVKEKITYLNTELQTEIVFIEISENNSFDEVEEKNSNSEATINVANKEWKKRKKDQGDKNEEEEKDDDGNEKEISNNINCIGPQTICGSTKKNALFLKKCKSIGIQVQSDLMIPKFSSSIASKEELSTLTGIPTFEVLNLLEELVVTVGPKHKTSSRFDLREMILMTFMMLKQNLSYAVLAIFFKCSKDICKDIIFDMINNLNLCLKPVIYWPTKYNILKNMPKCFRGFENVRVVIDCTEVRIQKPSKLCCQLQTYSNYKSTYTVKFMTGMTPAGLISFVSKPYGGRISDNMIFEQSNLLKKMDKKDALLANRGLTVDNLCKEYDVTFISPIFLGDKTQFSKTESLLNHNVAKAFVHIERCKQQLKCFNILNDKMPMCLLSKVEEIFNVICGLVNLSAPILKNDEFFS</sequence>
<dbReference type="PANTHER" id="PTHR23080">
    <property type="entry name" value="THAP DOMAIN PROTEIN"/>
    <property type="match status" value="1"/>
</dbReference>
<evidence type="ECO:0000313" key="6">
    <source>
        <dbReference type="RefSeq" id="XP_015185809.1"/>
    </source>
</evidence>
<dbReference type="PANTHER" id="PTHR23080:SF141">
    <property type="entry name" value="TRANSPOSASE HELIX-TURN-HELIX DOMAIN-CONTAINING PROTEIN"/>
    <property type="match status" value="1"/>
</dbReference>
<evidence type="ECO:0000313" key="5">
    <source>
        <dbReference type="Proteomes" id="UP000694924"/>
    </source>
</evidence>
<feature type="region of interest" description="Disordered" evidence="3">
    <location>
        <begin position="204"/>
        <end position="230"/>
    </location>
</feature>
<organism evidence="5 6">
    <name type="scientific">Polistes dominula</name>
    <name type="common">European paper wasp</name>
    <name type="synonym">Vespa dominula</name>
    <dbReference type="NCBI Taxonomy" id="743375"/>
    <lineage>
        <taxon>Eukaryota</taxon>
        <taxon>Metazoa</taxon>
        <taxon>Ecdysozoa</taxon>
        <taxon>Arthropoda</taxon>
        <taxon>Hexapoda</taxon>
        <taxon>Insecta</taxon>
        <taxon>Pterygota</taxon>
        <taxon>Neoptera</taxon>
        <taxon>Endopterygota</taxon>
        <taxon>Hymenoptera</taxon>
        <taxon>Apocrita</taxon>
        <taxon>Aculeata</taxon>
        <taxon>Vespoidea</taxon>
        <taxon>Vespidae</taxon>
        <taxon>Polistinae</taxon>
        <taxon>Polistini</taxon>
        <taxon>Polistes</taxon>
    </lineage>
</organism>
<evidence type="ECO:0000256" key="2">
    <source>
        <dbReference type="ARBA" id="ARBA00022723"/>
    </source>
</evidence>
<dbReference type="Pfam" id="PF13359">
    <property type="entry name" value="DDE_Tnp_4"/>
    <property type="match status" value="1"/>
</dbReference>
<dbReference type="InterPro" id="IPR027806">
    <property type="entry name" value="HARBI1_dom"/>
</dbReference>
<evidence type="ECO:0000259" key="4">
    <source>
        <dbReference type="Pfam" id="PF13359"/>
    </source>
</evidence>
<keyword evidence="2" id="KW-0479">Metal-binding</keyword>